<proteinExistence type="predicted"/>
<feature type="domain" description="NADP-dependent oxidoreductase" evidence="2">
    <location>
        <begin position="14"/>
        <end position="315"/>
    </location>
</feature>
<accession>A0A068NS23</accession>
<reference evidence="3 4" key="1">
    <citation type="journal article" date="2014" name="PLoS ONE">
        <title>The first complete genome sequence of the class fimbriimonadia in the phylum armatimonadetes.</title>
        <authorList>
            <person name="Hu Z.Y."/>
            <person name="Wang Y.Z."/>
            <person name="Im W.T."/>
            <person name="Wang S.Y."/>
            <person name="Zhao G.P."/>
            <person name="Zheng H.J."/>
            <person name="Quan Z.X."/>
        </authorList>
    </citation>
    <scope>NUCLEOTIDE SEQUENCE [LARGE SCALE GENOMIC DNA]</scope>
    <source>
        <strain evidence="3">Gsoil 348</strain>
    </source>
</reference>
<evidence type="ECO:0000259" key="2">
    <source>
        <dbReference type="Pfam" id="PF00248"/>
    </source>
</evidence>
<gene>
    <name evidence="3" type="ORF">OP10G_2878</name>
</gene>
<name>A0A068NS23_FIMGI</name>
<dbReference type="InterPro" id="IPR023210">
    <property type="entry name" value="NADP_OxRdtase_dom"/>
</dbReference>
<dbReference type="PANTHER" id="PTHR43625">
    <property type="entry name" value="AFLATOXIN B1 ALDEHYDE REDUCTASE"/>
    <property type="match status" value="1"/>
</dbReference>
<dbReference type="GO" id="GO:0005737">
    <property type="term" value="C:cytoplasm"/>
    <property type="evidence" value="ECO:0007669"/>
    <property type="project" value="TreeGrafter"/>
</dbReference>
<dbReference type="SUPFAM" id="SSF51430">
    <property type="entry name" value="NAD(P)-linked oxidoreductase"/>
    <property type="match status" value="1"/>
</dbReference>
<dbReference type="AlphaFoldDB" id="A0A068NS23"/>
<dbReference type="CDD" id="cd19076">
    <property type="entry name" value="AKR_AKR13A_13D"/>
    <property type="match status" value="1"/>
</dbReference>
<evidence type="ECO:0000256" key="1">
    <source>
        <dbReference type="ARBA" id="ARBA00023002"/>
    </source>
</evidence>
<sequence length="334" mass="36774">MKTRKIGDQTVGAIGLGCMGMSFAYGPGNDDESTRVLHRALELGVNHWDTADMYGMGANERLLSGTLKTRRDEVFLGTKFGNVFDRTLSSHREKAADSSLTYFVDGTPAYARKSLENSLQRLGVDHVDLYYLHRIDPEVPIEETIGAMAEFVREGKVRFLGISEASAETVRRAHATHPIAAVQNELSLWTQDFLPDVVPTTKELGVAFVAYSPLGRGFLTGQIKSIEDLPADDWRRNNPRFQGENFRRNLVIVDHVKAIAARHGVTPGQVALAWTLAQGEHVAPIPGTKKLKYLEENTAAQDLVLTPDDLARLSGLEPTAGTRYPEAMMSAVAR</sequence>
<keyword evidence="1" id="KW-0560">Oxidoreductase</keyword>
<dbReference type="HOGENOM" id="CLU_023205_2_1_0"/>
<dbReference type="InterPro" id="IPR050791">
    <property type="entry name" value="Aldo-Keto_reductase"/>
</dbReference>
<dbReference type="RefSeq" id="WP_025225219.1">
    <property type="nucleotide sequence ID" value="NZ_CP007139.1"/>
</dbReference>
<dbReference type="eggNOG" id="COG0667">
    <property type="taxonomic scope" value="Bacteria"/>
</dbReference>
<keyword evidence="4" id="KW-1185">Reference proteome</keyword>
<dbReference type="Proteomes" id="UP000027982">
    <property type="component" value="Chromosome"/>
</dbReference>
<dbReference type="EMBL" id="CP007139">
    <property type="protein sequence ID" value="AIE86246.1"/>
    <property type="molecule type" value="Genomic_DNA"/>
</dbReference>
<dbReference type="PANTHER" id="PTHR43625:SF40">
    <property type="entry name" value="ALDO-KETO REDUCTASE YAKC [NADP(+)]"/>
    <property type="match status" value="1"/>
</dbReference>
<dbReference type="GO" id="GO:0016491">
    <property type="term" value="F:oxidoreductase activity"/>
    <property type="evidence" value="ECO:0007669"/>
    <property type="project" value="UniProtKB-KW"/>
</dbReference>
<dbReference type="OrthoDB" id="9774523at2"/>
<dbReference type="KEGG" id="fgi:OP10G_2878"/>
<organism evidence="3 4">
    <name type="scientific">Fimbriimonas ginsengisoli Gsoil 348</name>
    <dbReference type="NCBI Taxonomy" id="661478"/>
    <lineage>
        <taxon>Bacteria</taxon>
        <taxon>Bacillati</taxon>
        <taxon>Armatimonadota</taxon>
        <taxon>Fimbriimonadia</taxon>
        <taxon>Fimbriimonadales</taxon>
        <taxon>Fimbriimonadaceae</taxon>
        <taxon>Fimbriimonas</taxon>
    </lineage>
</organism>
<dbReference type="InterPro" id="IPR036812">
    <property type="entry name" value="NAD(P)_OxRdtase_dom_sf"/>
</dbReference>
<protein>
    <submittedName>
        <fullName evidence="3">Aldo-keto reductase</fullName>
    </submittedName>
</protein>
<evidence type="ECO:0000313" key="3">
    <source>
        <dbReference type="EMBL" id="AIE86246.1"/>
    </source>
</evidence>
<dbReference type="Gene3D" id="3.20.20.100">
    <property type="entry name" value="NADP-dependent oxidoreductase domain"/>
    <property type="match status" value="1"/>
</dbReference>
<dbReference type="STRING" id="661478.OP10G_2878"/>
<dbReference type="Pfam" id="PF00248">
    <property type="entry name" value="Aldo_ket_red"/>
    <property type="match status" value="1"/>
</dbReference>
<evidence type="ECO:0000313" key="4">
    <source>
        <dbReference type="Proteomes" id="UP000027982"/>
    </source>
</evidence>